<dbReference type="EMBL" id="CM008047">
    <property type="protein sequence ID" value="PVH64454.1"/>
    <property type="molecule type" value="Genomic_DNA"/>
</dbReference>
<sequence>MQGELVLARPTPHDVAQAIIAWRHPRSRASSSSSRRSPLVRKDSDPATSKSEVCLPVQRFQQATSSM</sequence>
<accession>A0A2T8KQL7</accession>
<proteinExistence type="predicted"/>
<gene>
    <name evidence="2" type="ORF">PAHAL_2G271900</name>
</gene>
<dbReference type="Gramene" id="PVH64454">
    <property type="protein sequence ID" value="PVH64454"/>
    <property type="gene ID" value="PAHAL_2G271900"/>
</dbReference>
<evidence type="ECO:0000313" key="2">
    <source>
        <dbReference type="EMBL" id="PVH64454.1"/>
    </source>
</evidence>
<evidence type="ECO:0000256" key="1">
    <source>
        <dbReference type="SAM" id="MobiDB-lite"/>
    </source>
</evidence>
<feature type="compositionally biased region" description="Low complexity" evidence="1">
    <location>
        <begin position="28"/>
        <end position="37"/>
    </location>
</feature>
<dbReference type="Proteomes" id="UP000243499">
    <property type="component" value="Chromosome 2"/>
</dbReference>
<organism evidence="2">
    <name type="scientific">Panicum hallii</name>
    <dbReference type="NCBI Taxonomy" id="206008"/>
    <lineage>
        <taxon>Eukaryota</taxon>
        <taxon>Viridiplantae</taxon>
        <taxon>Streptophyta</taxon>
        <taxon>Embryophyta</taxon>
        <taxon>Tracheophyta</taxon>
        <taxon>Spermatophyta</taxon>
        <taxon>Magnoliopsida</taxon>
        <taxon>Liliopsida</taxon>
        <taxon>Poales</taxon>
        <taxon>Poaceae</taxon>
        <taxon>PACMAD clade</taxon>
        <taxon>Panicoideae</taxon>
        <taxon>Panicodae</taxon>
        <taxon>Paniceae</taxon>
        <taxon>Panicinae</taxon>
        <taxon>Panicum</taxon>
        <taxon>Panicum sect. Panicum</taxon>
    </lineage>
</organism>
<name>A0A2T8KQL7_9POAL</name>
<reference evidence="2" key="1">
    <citation type="submission" date="2018-04" db="EMBL/GenBank/DDBJ databases">
        <title>WGS assembly of Panicum hallii.</title>
        <authorList>
            <person name="Lovell J."/>
            <person name="Jenkins J."/>
            <person name="Lowry D."/>
            <person name="Mamidi S."/>
            <person name="Sreedasyam A."/>
            <person name="Weng X."/>
            <person name="Barry K."/>
            <person name="Bonette J."/>
            <person name="Campitelli B."/>
            <person name="Daum C."/>
            <person name="Gordon S."/>
            <person name="Gould B."/>
            <person name="Lipzen A."/>
            <person name="Macqueen A."/>
            <person name="Palacio-Mejia J."/>
            <person name="Plott C."/>
            <person name="Shakirov E."/>
            <person name="Shu S."/>
            <person name="Yoshinaga Y."/>
            <person name="Zane M."/>
            <person name="Rokhsar D."/>
            <person name="Grimwood J."/>
            <person name="Schmutz J."/>
            <person name="Juenger T."/>
        </authorList>
    </citation>
    <scope>NUCLEOTIDE SEQUENCE [LARGE SCALE GENOMIC DNA]</scope>
    <source>
        <strain evidence="2">FIL2</strain>
    </source>
</reference>
<protein>
    <submittedName>
        <fullName evidence="2">Uncharacterized protein</fullName>
    </submittedName>
</protein>
<dbReference type="AlphaFoldDB" id="A0A2T8KQL7"/>
<feature type="region of interest" description="Disordered" evidence="1">
    <location>
        <begin position="24"/>
        <end position="51"/>
    </location>
</feature>